<gene>
    <name evidence="1" type="ORF">WOLCODRAFT_125770</name>
</gene>
<name>A0A2H3JH75_WOLCO</name>
<evidence type="ECO:0000313" key="1">
    <source>
        <dbReference type="EMBL" id="PCH35357.1"/>
    </source>
</evidence>
<dbReference type="OrthoDB" id="2998779at2759"/>
<dbReference type="AlphaFoldDB" id="A0A2H3JH75"/>
<sequence>MSAAMPPEDHAIAHCSPPGMHVRHLWLGPISSAAEHDLSYASTAWPITLVHRILSNCPNLRALAMVNLAQQLMYRLDGVIPATVENIYLGPVHGHMDLPRMRCYRNLRSITSFDTYLSDWEVQEMVTSPYIHRLRRFFSKPTNLEYALDQLPCVKKATSLQELQIICCDDSLDDTLHGLYSRANGFQVHADNRTQLVAIPRCLNGCLDSIHILHQDWRSAIRPRLVDPLVQYKFGMTPLPALEEVLAGGHRRVQELLAR</sequence>
<protein>
    <recommendedName>
        <fullName evidence="3">F-box domain-containing protein</fullName>
    </recommendedName>
</protein>
<dbReference type="Proteomes" id="UP000218811">
    <property type="component" value="Unassembled WGS sequence"/>
</dbReference>
<evidence type="ECO:0008006" key="3">
    <source>
        <dbReference type="Google" id="ProtNLM"/>
    </source>
</evidence>
<accession>A0A2H3JH75</accession>
<dbReference type="OMA" id="EDHAIAH"/>
<organism evidence="1 2">
    <name type="scientific">Wolfiporia cocos (strain MD-104)</name>
    <name type="common">Brown rot fungus</name>
    <dbReference type="NCBI Taxonomy" id="742152"/>
    <lineage>
        <taxon>Eukaryota</taxon>
        <taxon>Fungi</taxon>
        <taxon>Dikarya</taxon>
        <taxon>Basidiomycota</taxon>
        <taxon>Agaricomycotina</taxon>
        <taxon>Agaricomycetes</taxon>
        <taxon>Polyporales</taxon>
        <taxon>Phaeolaceae</taxon>
        <taxon>Wolfiporia</taxon>
    </lineage>
</organism>
<reference evidence="1 2" key="1">
    <citation type="journal article" date="2012" name="Science">
        <title>The Paleozoic origin of enzymatic lignin decomposition reconstructed from 31 fungal genomes.</title>
        <authorList>
            <person name="Floudas D."/>
            <person name="Binder M."/>
            <person name="Riley R."/>
            <person name="Barry K."/>
            <person name="Blanchette R.A."/>
            <person name="Henrissat B."/>
            <person name="Martinez A.T."/>
            <person name="Otillar R."/>
            <person name="Spatafora J.W."/>
            <person name="Yadav J.S."/>
            <person name="Aerts A."/>
            <person name="Benoit I."/>
            <person name="Boyd A."/>
            <person name="Carlson A."/>
            <person name="Copeland A."/>
            <person name="Coutinho P.M."/>
            <person name="de Vries R.P."/>
            <person name="Ferreira P."/>
            <person name="Findley K."/>
            <person name="Foster B."/>
            <person name="Gaskell J."/>
            <person name="Glotzer D."/>
            <person name="Gorecki P."/>
            <person name="Heitman J."/>
            <person name="Hesse C."/>
            <person name="Hori C."/>
            <person name="Igarashi K."/>
            <person name="Jurgens J.A."/>
            <person name="Kallen N."/>
            <person name="Kersten P."/>
            <person name="Kohler A."/>
            <person name="Kuees U."/>
            <person name="Kumar T.K.A."/>
            <person name="Kuo A."/>
            <person name="LaButti K."/>
            <person name="Larrondo L.F."/>
            <person name="Lindquist E."/>
            <person name="Ling A."/>
            <person name="Lombard V."/>
            <person name="Lucas S."/>
            <person name="Lundell T."/>
            <person name="Martin R."/>
            <person name="McLaughlin D.J."/>
            <person name="Morgenstern I."/>
            <person name="Morin E."/>
            <person name="Murat C."/>
            <person name="Nagy L.G."/>
            <person name="Nolan M."/>
            <person name="Ohm R.A."/>
            <person name="Patyshakuliyeva A."/>
            <person name="Rokas A."/>
            <person name="Ruiz-Duenas F.J."/>
            <person name="Sabat G."/>
            <person name="Salamov A."/>
            <person name="Samejima M."/>
            <person name="Schmutz J."/>
            <person name="Slot J.C."/>
            <person name="St John F."/>
            <person name="Stenlid J."/>
            <person name="Sun H."/>
            <person name="Sun S."/>
            <person name="Syed K."/>
            <person name="Tsang A."/>
            <person name="Wiebenga A."/>
            <person name="Young D."/>
            <person name="Pisabarro A."/>
            <person name="Eastwood D.C."/>
            <person name="Martin F."/>
            <person name="Cullen D."/>
            <person name="Grigoriev I.V."/>
            <person name="Hibbett D.S."/>
        </authorList>
    </citation>
    <scope>NUCLEOTIDE SEQUENCE [LARGE SCALE GENOMIC DNA]</scope>
    <source>
        <strain evidence="1 2">MD-104</strain>
    </source>
</reference>
<keyword evidence="2" id="KW-1185">Reference proteome</keyword>
<proteinExistence type="predicted"/>
<dbReference type="EMBL" id="KB467843">
    <property type="protein sequence ID" value="PCH35357.1"/>
    <property type="molecule type" value="Genomic_DNA"/>
</dbReference>
<evidence type="ECO:0000313" key="2">
    <source>
        <dbReference type="Proteomes" id="UP000218811"/>
    </source>
</evidence>